<feature type="region of interest" description="Disordered" evidence="1">
    <location>
        <begin position="287"/>
        <end position="314"/>
    </location>
</feature>
<dbReference type="Proteomes" id="UP000664859">
    <property type="component" value="Unassembled WGS sequence"/>
</dbReference>
<keyword evidence="2" id="KW-0812">Transmembrane</keyword>
<feature type="signal peptide" evidence="3">
    <location>
        <begin position="1"/>
        <end position="23"/>
    </location>
</feature>
<dbReference type="PANTHER" id="PTHR34284:SF1">
    <property type="entry name" value="FG-GAP REPEAT-CONTAINING PROTEIN"/>
    <property type="match status" value="1"/>
</dbReference>
<gene>
    <name evidence="4" type="ORF">JKP88DRAFT_296872</name>
</gene>
<evidence type="ECO:0008006" key="6">
    <source>
        <dbReference type="Google" id="ProtNLM"/>
    </source>
</evidence>
<feature type="region of interest" description="Disordered" evidence="1">
    <location>
        <begin position="394"/>
        <end position="418"/>
    </location>
</feature>
<dbReference type="AlphaFoldDB" id="A0A836CMR8"/>
<feature type="region of interest" description="Disordered" evidence="1">
    <location>
        <begin position="600"/>
        <end position="628"/>
    </location>
</feature>
<evidence type="ECO:0000256" key="3">
    <source>
        <dbReference type="SAM" id="SignalP"/>
    </source>
</evidence>
<feature type="compositionally biased region" description="Gly residues" evidence="1">
    <location>
        <begin position="289"/>
        <end position="309"/>
    </location>
</feature>
<feature type="chain" id="PRO_5032973079" description="FG-GAP repeat-containing protein" evidence="3">
    <location>
        <begin position="24"/>
        <end position="766"/>
    </location>
</feature>
<dbReference type="PANTHER" id="PTHR34284">
    <property type="entry name" value="FG-GAP REPEAT-CONTAINING PROTEIN"/>
    <property type="match status" value="1"/>
</dbReference>
<dbReference type="SUPFAM" id="SSF69318">
    <property type="entry name" value="Integrin alpha N-terminal domain"/>
    <property type="match status" value="1"/>
</dbReference>
<evidence type="ECO:0000313" key="5">
    <source>
        <dbReference type="Proteomes" id="UP000664859"/>
    </source>
</evidence>
<organism evidence="4 5">
    <name type="scientific">Tribonema minus</name>
    <dbReference type="NCBI Taxonomy" id="303371"/>
    <lineage>
        <taxon>Eukaryota</taxon>
        <taxon>Sar</taxon>
        <taxon>Stramenopiles</taxon>
        <taxon>Ochrophyta</taxon>
        <taxon>PX clade</taxon>
        <taxon>Xanthophyceae</taxon>
        <taxon>Tribonematales</taxon>
        <taxon>Tribonemataceae</taxon>
        <taxon>Tribonema</taxon>
    </lineage>
</organism>
<reference evidence="4" key="1">
    <citation type="submission" date="2021-02" db="EMBL/GenBank/DDBJ databases">
        <title>First Annotated Genome of the Yellow-green Alga Tribonema minus.</title>
        <authorList>
            <person name="Mahan K.M."/>
        </authorList>
    </citation>
    <scope>NUCLEOTIDE SEQUENCE</scope>
    <source>
        <strain evidence="4">UTEX B ZZ1240</strain>
    </source>
</reference>
<keyword evidence="5" id="KW-1185">Reference proteome</keyword>
<name>A0A836CMR8_9STRA</name>
<accession>A0A836CMR8</accession>
<keyword evidence="2" id="KW-1133">Transmembrane helix</keyword>
<keyword evidence="2" id="KW-0472">Membrane</keyword>
<dbReference type="EMBL" id="JAFCMP010000024">
    <property type="protein sequence ID" value="KAG5190988.1"/>
    <property type="molecule type" value="Genomic_DNA"/>
</dbReference>
<dbReference type="InterPro" id="IPR028994">
    <property type="entry name" value="Integrin_alpha_N"/>
</dbReference>
<evidence type="ECO:0000256" key="1">
    <source>
        <dbReference type="SAM" id="MobiDB-lite"/>
    </source>
</evidence>
<dbReference type="OrthoDB" id="270568at2759"/>
<keyword evidence="3" id="KW-0732">Signal</keyword>
<evidence type="ECO:0000256" key="2">
    <source>
        <dbReference type="SAM" id="Phobius"/>
    </source>
</evidence>
<protein>
    <recommendedName>
        <fullName evidence="6">FG-GAP repeat-containing protein</fullName>
    </recommendedName>
</protein>
<proteinExistence type="predicted"/>
<feature type="compositionally biased region" description="Low complexity" evidence="1">
    <location>
        <begin position="394"/>
        <end position="416"/>
    </location>
</feature>
<comment type="caution">
    <text evidence="4">The sequence shown here is derived from an EMBL/GenBank/DDBJ whole genome shotgun (WGS) entry which is preliminary data.</text>
</comment>
<evidence type="ECO:0000313" key="4">
    <source>
        <dbReference type="EMBL" id="KAG5190988.1"/>
    </source>
</evidence>
<feature type="transmembrane region" description="Helical" evidence="2">
    <location>
        <begin position="725"/>
        <end position="744"/>
    </location>
</feature>
<sequence length="766" mass="76682">MRTRDGLVILVAFGATLTSLRSGGDVTLTEIWRLDSPVHHRHHLQEQPGDYHVHAAPAPIIADVDGDGLNEVVHVDGSGWLQVLRSPSGGAPLEVISRVHCAPKALLSEQGELPVALAAGYLTPGAADMHIVVVREDWMVLCYASDLRLVWRRELRHADAAAAAARFGGGGDGGVSGGGGGGGGGGSGSDPLADYVIDQVAVTLTPSPKAGGGRGLVVVGGTMRPRRAAAGGGGGVIVEADFADSDGSAAAIDAAERAREAAAHFSLYAFDGATGAERWRHLGVRAEGEGQGGGASGEGGEGAGAGKGGAPALRPQYKVSDADLHRDEREAFGGWRAYEASLLLRALPHRWAAPHDTRIAAAHLVRRRIAPPAAAAPGAAAAAGGASFLSKLAAPRGGASQRQQRQRKAAAAAAAAQPPPNVVLTHTAHGVEAVALDTGRPVCALPLAAPRGQAAAFADVNGDGVIDRVGAAEGVAAAAAARHSTHHHRHRRHNLASDVAALRRGCTAVALSGVPPATPLFNGTICADAAAVPSARAAAAAFTRGAERVVAAPALPLLVPRAAPAAAAAAAAAGKHAAPPPRAPMDTVFAMSEGTVSSYAPDGRLNWQARNGPRWRAGDDGDGGSATPPGTGGYLALLPLARGFIGGGGGGAAAGDVGIVVAGEAEVVVYAARTGRVLGRAALPEPPALPPVVGDLDNDGAADVLLVGGDWALALRARREVAARLLLALLALVAAATVAVAAAAQQRGDGVGSVGGGRRPIKRATD</sequence>